<dbReference type="SUPFAM" id="SSF53098">
    <property type="entry name" value="Ribonuclease H-like"/>
    <property type="match status" value="1"/>
</dbReference>
<accession>A0A3R7C0F3</accession>
<dbReference type="Proteomes" id="UP000285430">
    <property type="component" value="Unassembled WGS sequence"/>
</dbReference>
<feature type="region of interest" description="Disordered" evidence="1">
    <location>
        <begin position="1"/>
        <end position="78"/>
    </location>
</feature>
<evidence type="ECO:0000313" key="3">
    <source>
        <dbReference type="Proteomes" id="UP000285430"/>
    </source>
</evidence>
<gene>
    <name evidence="2" type="ORF">DYB37_013977</name>
</gene>
<dbReference type="VEuPathDB" id="FungiDB:H257_09380"/>
<sequence>MNFQQDVPADNAPCMAGYVDLLGPPASGASASDEEKDDLPAPPSTVDAPPPSRDDFPAPPSFSTPQSPPPQGGRKLIGRPQSDIWAWFTDASSPQRTNSAMCKHCGNNVFYYKKSKQASHHLNNCEKFRPTMMALDPHERPTWFAVSTKRQKQAKALSSMKAPTGISFGHPSAAPIKTMQEPDIVLPNRQALANKYLDICYHEVKEETDRRLGAPDTQDIFGPGKTKWGGNDVPRYPNGYPFEHLANFVDSCKDVVRFIRNNGQLKSALSSLQKANHLGRLVMPAPTRWCTLQQCLVSLHESESLLHDLVSARDFITGSADQRLRRMAVKETVTAVDFVSKLEHCISVLSPIDKWIKIFQSDRVPVSEVFDAFVHQLPHAIGDIWSLNLHESKYIVAAVKARW</sequence>
<protein>
    <recommendedName>
        <fullName evidence="4">BED-type domain-containing protein</fullName>
    </recommendedName>
</protein>
<reference evidence="2 3" key="1">
    <citation type="submission" date="2018-08" db="EMBL/GenBank/DDBJ databases">
        <title>Aphanomyces genome sequencing and annotation.</title>
        <authorList>
            <person name="Minardi D."/>
            <person name="Oidtmann B."/>
            <person name="Van Der Giezen M."/>
            <person name="Studholme D.J."/>
        </authorList>
    </citation>
    <scope>NUCLEOTIDE SEQUENCE [LARGE SCALE GENOMIC DNA]</scope>
    <source>
        <strain evidence="2 3">Da</strain>
    </source>
</reference>
<evidence type="ECO:0000256" key="1">
    <source>
        <dbReference type="SAM" id="MobiDB-lite"/>
    </source>
</evidence>
<feature type="non-terminal residue" evidence="2">
    <location>
        <position position="403"/>
    </location>
</feature>
<dbReference type="AlphaFoldDB" id="A0A3R7C0F3"/>
<proteinExistence type="predicted"/>
<comment type="caution">
    <text evidence="2">The sequence shown here is derived from an EMBL/GenBank/DDBJ whole genome shotgun (WGS) entry which is preliminary data.</text>
</comment>
<organism evidence="2 3">
    <name type="scientific">Aphanomyces astaci</name>
    <name type="common">Crayfish plague agent</name>
    <dbReference type="NCBI Taxonomy" id="112090"/>
    <lineage>
        <taxon>Eukaryota</taxon>
        <taxon>Sar</taxon>
        <taxon>Stramenopiles</taxon>
        <taxon>Oomycota</taxon>
        <taxon>Saprolegniomycetes</taxon>
        <taxon>Saprolegniales</taxon>
        <taxon>Verrucalvaceae</taxon>
        <taxon>Aphanomyces</taxon>
    </lineage>
</organism>
<evidence type="ECO:0000313" key="2">
    <source>
        <dbReference type="EMBL" id="RHZ10072.1"/>
    </source>
</evidence>
<dbReference type="EMBL" id="QUTH01005353">
    <property type="protein sequence ID" value="RHZ10072.1"/>
    <property type="molecule type" value="Genomic_DNA"/>
</dbReference>
<dbReference type="InterPro" id="IPR012337">
    <property type="entry name" value="RNaseH-like_sf"/>
</dbReference>
<feature type="compositionally biased region" description="Pro residues" evidence="1">
    <location>
        <begin position="40"/>
        <end position="71"/>
    </location>
</feature>
<name>A0A3R7C0F3_APHAT</name>
<evidence type="ECO:0008006" key="4">
    <source>
        <dbReference type="Google" id="ProtNLM"/>
    </source>
</evidence>